<dbReference type="OrthoDB" id="9807853at2"/>
<evidence type="ECO:0000259" key="2">
    <source>
        <dbReference type="PROSITE" id="PS51459"/>
    </source>
</evidence>
<keyword evidence="1" id="KW-0067">ATP-binding</keyword>
<dbReference type="PANTHER" id="PTHR13504:SF38">
    <property type="entry name" value="FIDO DOMAIN-CONTAINING PROTEIN"/>
    <property type="match status" value="1"/>
</dbReference>
<feature type="binding site" evidence="1">
    <location>
        <begin position="123"/>
        <end position="130"/>
    </location>
    <ligand>
        <name>ATP</name>
        <dbReference type="ChEBI" id="CHEBI:30616"/>
    </ligand>
</feature>
<evidence type="ECO:0000313" key="3">
    <source>
        <dbReference type="EMBL" id="RDU74128.1"/>
    </source>
</evidence>
<dbReference type="EMBL" id="NXLX01000005">
    <property type="protein sequence ID" value="RDU74128.1"/>
    <property type="molecule type" value="Genomic_DNA"/>
</dbReference>
<accession>A0A3D8J9L4</accession>
<dbReference type="SUPFAM" id="SSF140931">
    <property type="entry name" value="Fic-like"/>
    <property type="match status" value="1"/>
</dbReference>
<sequence length="195" mass="22873">METLSLLQTRTTAGYKPLNDAIEILNIQEAFNFIVDYTPEINKTTIKELHQILSKDLLPKSAQGKVRDKKVYISGSDYIPLSNADQLEIQMDKILQNYHQIKNPFDKAIYIHNNVAYLQYFQDCNKRLSRILQNLSLIKDKKMILSFTDLNKKKIDTYKSALIAYYEKSDEKRYKKFFIKEQQKNFLSFPSPTTT</sequence>
<keyword evidence="1" id="KW-0547">Nucleotide-binding</keyword>
<dbReference type="InterPro" id="IPR040198">
    <property type="entry name" value="Fido_containing"/>
</dbReference>
<dbReference type="PANTHER" id="PTHR13504">
    <property type="entry name" value="FIDO DOMAIN-CONTAINING PROTEIN DDB_G0283145"/>
    <property type="match status" value="1"/>
</dbReference>
<dbReference type="Pfam" id="PF02661">
    <property type="entry name" value="Fic"/>
    <property type="match status" value="1"/>
</dbReference>
<feature type="domain" description="Fido" evidence="2">
    <location>
        <begin position="41"/>
        <end position="180"/>
    </location>
</feature>
<keyword evidence="4" id="KW-1185">Reference proteome</keyword>
<dbReference type="Gene3D" id="1.10.3290.10">
    <property type="entry name" value="Fido-like domain"/>
    <property type="match status" value="1"/>
</dbReference>
<protein>
    <recommendedName>
        <fullName evidence="2">Fido domain-containing protein</fullName>
    </recommendedName>
</protein>
<dbReference type="PROSITE" id="PS51459">
    <property type="entry name" value="FIDO"/>
    <property type="match status" value="1"/>
</dbReference>
<comment type="caution">
    <text evidence="3">The sequence shown here is derived from an EMBL/GenBank/DDBJ whole genome shotgun (WGS) entry which is preliminary data.</text>
</comment>
<dbReference type="InterPro" id="IPR003812">
    <property type="entry name" value="Fido"/>
</dbReference>
<dbReference type="Proteomes" id="UP000256695">
    <property type="component" value="Unassembled WGS sequence"/>
</dbReference>
<dbReference type="RefSeq" id="WP_115578810.1">
    <property type="nucleotide sequence ID" value="NZ_NXLX01000005.1"/>
</dbReference>
<evidence type="ECO:0000313" key="4">
    <source>
        <dbReference type="Proteomes" id="UP000256695"/>
    </source>
</evidence>
<dbReference type="InterPro" id="IPR036597">
    <property type="entry name" value="Fido-like_dom_sf"/>
</dbReference>
<gene>
    <name evidence="3" type="ORF">CQA57_03305</name>
</gene>
<reference evidence="3 4" key="1">
    <citation type="submission" date="2018-04" db="EMBL/GenBank/DDBJ databases">
        <title>Novel Campyloabacter and Helicobacter Species and Strains.</title>
        <authorList>
            <person name="Mannion A.J."/>
            <person name="Shen Z."/>
            <person name="Fox J.G."/>
        </authorList>
    </citation>
    <scope>NUCLEOTIDE SEQUENCE [LARGE SCALE GENOMIC DNA]</scope>
    <source>
        <strain evidence="3 4">MIT 04-9362</strain>
    </source>
</reference>
<proteinExistence type="predicted"/>
<evidence type="ECO:0000256" key="1">
    <source>
        <dbReference type="PIRSR" id="PIRSR640198-2"/>
    </source>
</evidence>
<name>A0A3D8J9L4_9HELI</name>
<organism evidence="3 4">
    <name type="scientific">Helicobacter anseris</name>
    <dbReference type="NCBI Taxonomy" id="375926"/>
    <lineage>
        <taxon>Bacteria</taxon>
        <taxon>Pseudomonadati</taxon>
        <taxon>Campylobacterota</taxon>
        <taxon>Epsilonproteobacteria</taxon>
        <taxon>Campylobacterales</taxon>
        <taxon>Helicobacteraceae</taxon>
        <taxon>Helicobacter</taxon>
    </lineage>
</organism>
<dbReference type="AlphaFoldDB" id="A0A3D8J9L4"/>
<dbReference type="GO" id="GO:0005524">
    <property type="term" value="F:ATP binding"/>
    <property type="evidence" value="ECO:0007669"/>
    <property type="project" value="UniProtKB-KW"/>
</dbReference>